<dbReference type="Proteomes" id="UP000708208">
    <property type="component" value="Unassembled WGS sequence"/>
</dbReference>
<proteinExistence type="predicted"/>
<protein>
    <submittedName>
        <fullName evidence="2">Uncharacterized protein</fullName>
    </submittedName>
</protein>
<evidence type="ECO:0000256" key="1">
    <source>
        <dbReference type="SAM" id="MobiDB-lite"/>
    </source>
</evidence>
<evidence type="ECO:0000313" key="3">
    <source>
        <dbReference type="Proteomes" id="UP000708208"/>
    </source>
</evidence>
<accession>A0A8J2L006</accession>
<keyword evidence="3" id="KW-1185">Reference proteome</keyword>
<dbReference type="EMBL" id="CAJVCH010526776">
    <property type="protein sequence ID" value="CAG7822565.1"/>
    <property type="molecule type" value="Genomic_DNA"/>
</dbReference>
<feature type="compositionally biased region" description="Basic and acidic residues" evidence="1">
    <location>
        <begin position="12"/>
        <end position="26"/>
    </location>
</feature>
<evidence type="ECO:0000313" key="2">
    <source>
        <dbReference type="EMBL" id="CAG7822565.1"/>
    </source>
</evidence>
<reference evidence="2" key="1">
    <citation type="submission" date="2021-06" db="EMBL/GenBank/DDBJ databases">
        <authorList>
            <person name="Hodson N. C."/>
            <person name="Mongue J. A."/>
            <person name="Jaron S. K."/>
        </authorList>
    </citation>
    <scope>NUCLEOTIDE SEQUENCE</scope>
</reference>
<sequence length="26" mass="3173">ASEQHVFPPYDPKFREKLSKEMEHNQ</sequence>
<organism evidence="2 3">
    <name type="scientific">Allacma fusca</name>
    <dbReference type="NCBI Taxonomy" id="39272"/>
    <lineage>
        <taxon>Eukaryota</taxon>
        <taxon>Metazoa</taxon>
        <taxon>Ecdysozoa</taxon>
        <taxon>Arthropoda</taxon>
        <taxon>Hexapoda</taxon>
        <taxon>Collembola</taxon>
        <taxon>Symphypleona</taxon>
        <taxon>Sminthuridae</taxon>
        <taxon>Allacma</taxon>
    </lineage>
</organism>
<comment type="caution">
    <text evidence="2">The sequence shown here is derived from an EMBL/GenBank/DDBJ whole genome shotgun (WGS) entry which is preliminary data.</text>
</comment>
<dbReference type="AlphaFoldDB" id="A0A8J2L006"/>
<feature type="region of interest" description="Disordered" evidence="1">
    <location>
        <begin position="1"/>
        <end position="26"/>
    </location>
</feature>
<name>A0A8J2L006_9HEXA</name>
<gene>
    <name evidence="2" type="ORF">AFUS01_LOCUS32830</name>
</gene>
<feature type="non-terminal residue" evidence="2">
    <location>
        <position position="1"/>
    </location>
</feature>